<gene>
    <name evidence="2" type="ORF">MUK42_35802</name>
</gene>
<dbReference type="AlphaFoldDB" id="A0A9E7HJ81"/>
<organism evidence="2 3">
    <name type="scientific">Musa troglodytarum</name>
    <name type="common">fe'i banana</name>
    <dbReference type="NCBI Taxonomy" id="320322"/>
    <lineage>
        <taxon>Eukaryota</taxon>
        <taxon>Viridiplantae</taxon>
        <taxon>Streptophyta</taxon>
        <taxon>Embryophyta</taxon>
        <taxon>Tracheophyta</taxon>
        <taxon>Spermatophyta</taxon>
        <taxon>Magnoliopsida</taxon>
        <taxon>Liliopsida</taxon>
        <taxon>Zingiberales</taxon>
        <taxon>Musaceae</taxon>
        <taxon>Musa</taxon>
    </lineage>
</organism>
<dbReference type="EMBL" id="CP097510">
    <property type="protein sequence ID" value="URE30648.1"/>
    <property type="molecule type" value="Genomic_DNA"/>
</dbReference>
<dbReference type="Proteomes" id="UP001055439">
    <property type="component" value="Chromosome 8"/>
</dbReference>
<feature type="compositionally biased region" description="Basic residues" evidence="1">
    <location>
        <begin position="141"/>
        <end position="151"/>
    </location>
</feature>
<feature type="region of interest" description="Disordered" evidence="1">
    <location>
        <begin position="135"/>
        <end position="182"/>
    </location>
</feature>
<reference evidence="2" key="1">
    <citation type="submission" date="2022-05" db="EMBL/GenBank/DDBJ databases">
        <title>The Musa troglodytarum L. genome provides insights into the mechanism of non-climacteric behaviour and enrichment of carotenoids.</title>
        <authorList>
            <person name="Wang J."/>
        </authorList>
    </citation>
    <scope>NUCLEOTIDE SEQUENCE</scope>
    <source>
        <tissue evidence="2">Leaf</tissue>
    </source>
</reference>
<proteinExistence type="predicted"/>
<keyword evidence="3" id="KW-1185">Reference proteome</keyword>
<feature type="compositionally biased region" description="Basic and acidic residues" evidence="1">
    <location>
        <begin position="152"/>
        <end position="161"/>
    </location>
</feature>
<sequence length="254" mass="28773">MFQMVVVLKKITIVTMHSEASEEFHVGIIRCLRVLNLLPCSLSSCSFKQMVIMPTSKSIDGAFVHHNTLLRNHHFSNLQMLQLHKGIGCHFFSNLPINLSEYGKLFLASQEGYQPQLVNECDIYSEYHIPDQNPSEINLQKYKRNTKKRNHTNKEERNTEKSRRRGYADPRTSPKFLNTTRSNKTRGSYLNITPVNGIDACQSLTGELVVAQPCELVLCRMRAGERAEGQKASMLPVERGYEGLVLACDDVGVS</sequence>
<evidence type="ECO:0000256" key="1">
    <source>
        <dbReference type="SAM" id="MobiDB-lite"/>
    </source>
</evidence>
<protein>
    <submittedName>
        <fullName evidence="2">Uncharacterized protein</fullName>
    </submittedName>
</protein>
<name>A0A9E7HJ81_9LILI</name>
<accession>A0A9E7HJ81</accession>
<evidence type="ECO:0000313" key="2">
    <source>
        <dbReference type="EMBL" id="URE30648.1"/>
    </source>
</evidence>
<evidence type="ECO:0000313" key="3">
    <source>
        <dbReference type="Proteomes" id="UP001055439"/>
    </source>
</evidence>